<dbReference type="PROSITE" id="PS50088">
    <property type="entry name" value="ANK_REPEAT"/>
    <property type="match status" value="1"/>
</dbReference>
<evidence type="ECO:0000313" key="8">
    <source>
        <dbReference type="Proteomes" id="UP000298787"/>
    </source>
</evidence>
<accession>A0A4U5TXZ2</accession>
<dbReference type="InterPro" id="IPR002110">
    <property type="entry name" value="Ankyrin_rpt"/>
</dbReference>
<dbReference type="PANTHER" id="PTHR14491">
    <property type="entry name" value="SOSONDOWAH, ISOFORM G"/>
    <property type="match status" value="1"/>
</dbReference>
<feature type="compositionally biased region" description="Low complexity" evidence="5">
    <location>
        <begin position="289"/>
        <end position="298"/>
    </location>
</feature>
<dbReference type="Pfam" id="PF12796">
    <property type="entry name" value="Ank_2"/>
    <property type="match status" value="1"/>
</dbReference>
<reference evidence="7 8" key="1">
    <citation type="submission" date="2019-01" db="EMBL/GenBank/DDBJ databases">
        <title>Genome Assembly of Collichthys lucidus.</title>
        <authorList>
            <person name="Cai M."/>
            <person name="Xiao S."/>
        </authorList>
    </citation>
    <scope>NUCLEOTIDE SEQUENCE [LARGE SCALE GENOMIC DNA]</scope>
    <source>
        <strain evidence="7">JT15FE1705JMU</strain>
        <tissue evidence="7">Muscle</tissue>
    </source>
</reference>
<dbReference type="PANTHER" id="PTHR14491:SF4">
    <property type="entry name" value="ANKYRIN REPEAT DOMAIN-CONTAINING PROTEIN SOWAHC"/>
    <property type="match status" value="1"/>
</dbReference>
<dbReference type="InterPro" id="IPR058889">
    <property type="entry name" value="WHD_SOWAHA-C"/>
</dbReference>
<dbReference type="SMART" id="SM00248">
    <property type="entry name" value="ANK"/>
    <property type="match status" value="2"/>
</dbReference>
<feature type="compositionally biased region" description="Basic and acidic residues" evidence="5">
    <location>
        <begin position="186"/>
        <end position="198"/>
    </location>
</feature>
<name>A0A4U5TXZ2_COLLU</name>
<dbReference type="STRING" id="240159.A0A4U5TXZ2"/>
<dbReference type="Pfam" id="PF25877">
    <property type="entry name" value="WHD_SOWAH"/>
    <property type="match status" value="1"/>
</dbReference>
<gene>
    <name evidence="7" type="ORF">D9C73_000214</name>
</gene>
<keyword evidence="2 4" id="KW-0040">ANK repeat</keyword>
<feature type="region of interest" description="Disordered" evidence="5">
    <location>
        <begin position="81"/>
        <end position="201"/>
    </location>
</feature>
<dbReference type="EMBL" id="CM014078">
    <property type="protein sequence ID" value="TKS66158.1"/>
    <property type="molecule type" value="Genomic_DNA"/>
</dbReference>
<dbReference type="SUPFAM" id="SSF48403">
    <property type="entry name" value="Ankyrin repeat"/>
    <property type="match status" value="1"/>
</dbReference>
<feature type="repeat" description="ANK" evidence="4">
    <location>
        <begin position="427"/>
        <end position="448"/>
    </location>
</feature>
<sequence>MAADCTQEAILAFLKERGGKVKNTDLIEHFKSVFPEQPEKKAAARNRFKTYVDNVAFVKTESGVKYVCLKKKFRGVSVKETEQSGDPAAAAAHRGGGDDAAAAAHRGGGDDAAAAADPAQPRAAGGKRVPPGSGYGNDSQVRVPPHFPTISVLAEKTDDGSERRESVCVAREVDGSSGEMGNRGSLRREQRESRKEQAVKPPDIPQIAVIEASPLPAEDSMFTLPGPVQTAATGQVDTSTQVETESLPQGGSTEAEQIDVLIRRRSSKGSQHRRSRRPQVDEGEDETQSLSGSESSPKGSRRHFIEVMLNNSPQLRRSLGLRNSVSLSFKSDSDSLSLVSNMDDDRDPITLDPLEHEWMMCAPNGEWSSLCDLLSTDPTLVLRKDFITGFTCLHWAAKQDKPELMALIINFAKQHNVPVSVDTRSNTGYTPLHIAAMHNHMEVVKLLVGAYNADVEIRDYSGKKACQYLTDNVSVDMRDIIGAYERSESEKADRRDRGSWRFSKVLQSNPKPRRLLNPNDCDSVDGEARLREPPIRRKSSFSRMKPKLDRLRRRTSQIVHSVTFHDAEEVEGSTKGSFKSRPKTHFFG</sequence>
<dbReference type="AlphaFoldDB" id="A0A4U5TXZ2"/>
<evidence type="ECO:0000259" key="6">
    <source>
        <dbReference type="Pfam" id="PF25877"/>
    </source>
</evidence>
<dbReference type="Proteomes" id="UP000298787">
    <property type="component" value="Chromosome 1"/>
</dbReference>
<feature type="region of interest" description="Disordered" evidence="5">
    <location>
        <begin position="223"/>
        <end position="301"/>
    </location>
</feature>
<feature type="domain" description="SOWAHA-C winged helix-turn-helix" evidence="6">
    <location>
        <begin position="4"/>
        <end position="83"/>
    </location>
</feature>
<organism evidence="7 8">
    <name type="scientific">Collichthys lucidus</name>
    <name type="common">Big head croaker</name>
    <name type="synonym">Sciaena lucida</name>
    <dbReference type="NCBI Taxonomy" id="240159"/>
    <lineage>
        <taxon>Eukaryota</taxon>
        <taxon>Metazoa</taxon>
        <taxon>Chordata</taxon>
        <taxon>Craniata</taxon>
        <taxon>Vertebrata</taxon>
        <taxon>Euteleostomi</taxon>
        <taxon>Actinopterygii</taxon>
        <taxon>Neopterygii</taxon>
        <taxon>Teleostei</taxon>
        <taxon>Neoteleostei</taxon>
        <taxon>Acanthomorphata</taxon>
        <taxon>Eupercaria</taxon>
        <taxon>Sciaenidae</taxon>
        <taxon>Collichthys</taxon>
    </lineage>
</organism>
<feature type="compositionally biased region" description="Polar residues" evidence="5">
    <location>
        <begin position="230"/>
        <end position="255"/>
    </location>
</feature>
<protein>
    <submittedName>
        <fullName evidence="7">Ankyrin repeat domain-containing protein SOWAHC</fullName>
    </submittedName>
</protein>
<feature type="compositionally biased region" description="Basic and acidic residues" evidence="5">
    <location>
        <begin position="155"/>
        <end position="174"/>
    </location>
</feature>
<evidence type="ECO:0000256" key="4">
    <source>
        <dbReference type="PROSITE-ProRule" id="PRU00023"/>
    </source>
</evidence>
<dbReference type="InterPro" id="IPR036770">
    <property type="entry name" value="Ankyrin_rpt-contain_sf"/>
</dbReference>
<dbReference type="Gene3D" id="1.25.40.20">
    <property type="entry name" value="Ankyrin repeat-containing domain"/>
    <property type="match status" value="1"/>
</dbReference>
<evidence type="ECO:0000256" key="5">
    <source>
        <dbReference type="SAM" id="MobiDB-lite"/>
    </source>
</evidence>
<evidence type="ECO:0000313" key="7">
    <source>
        <dbReference type="EMBL" id="TKS66158.1"/>
    </source>
</evidence>
<dbReference type="PROSITE" id="PS50297">
    <property type="entry name" value="ANK_REP_REGION"/>
    <property type="match status" value="1"/>
</dbReference>
<keyword evidence="1" id="KW-0677">Repeat</keyword>
<proteinExistence type="inferred from homology"/>
<keyword evidence="8" id="KW-1185">Reference proteome</keyword>
<evidence type="ECO:0000256" key="1">
    <source>
        <dbReference type="ARBA" id="ARBA00022737"/>
    </source>
</evidence>
<comment type="similarity">
    <text evidence="3">Belongs to the SOWAH family.</text>
</comment>
<feature type="compositionally biased region" description="Low complexity" evidence="5">
    <location>
        <begin position="85"/>
        <end position="126"/>
    </location>
</feature>
<evidence type="ECO:0000256" key="3">
    <source>
        <dbReference type="ARBA" id="ARBA00038122"/>
    </source>
</evidence>
<evidence type="ECO:0000256" key="2">
    <source>
        <dbReference type="ARBA" id="ARBA00023043"/>
    </source>
</evidence>
<feature type="compositionally biased region" description="Basic residues" evidence="5">
    <location>
        <begin position="263"/>
        <end position="277"/>
    </location>
</feature>